<dbReference type="InterPro" id="IPR036390">
    <property type="entry name" value="WH_DNA-bd_sf"/>
</dbReference>
<dbReference type="RefSeq" id="WP_160423305.1">
    <property type="nucleotide sequence ID" value="NZ_WSTA01000016.1"/>
</dbReference>
<dbReference type="InterPro" id="IPR000835">
    <property type="entry name" value="HTH_MarR-typ"/>
</dbReference>
<feature type="domain" description="HTH marR-type" evidence="2">
    <location>
        <begin position="27"/>
        <end position="71"/>
    </location>
</feature>
<evidence type="ECO:0000313" key="4">
    <source>
        <dbReference type="Proteomes" id="UP000438182"/>
    </source>
</evidence>
<dbReference type="InterPro" id="IPR036388">
    <property type="entry name" value="WH-like_DNA-bd_sf"/>
</dbReference>
<dbReference type="Gene3D" id="3.30.420.40">
    <property type="match status" value="2"/>
</dbReference>
<dbReference type="Pfam" id="PF00480">
    <property type="entry name" value="ROK"/>
    <property type="match status" value="1"/>
</dbReference>
<protein>
    <submittedName>
        <fullName evidence="3">ROK family protein</fullName>
    </submittedName>
</protein>
<dbReference type="SUPFAM" id="SSF46785">
    <property type="entry name" value="Winged helix' DNA-binding domain"/>
    <property type="match status" value="1"/>
</dbReference>
<gene>
    <name evidence="3" type="ORF">GB864_05285</name>
</gene>
<sequence length="407" mass="42509">MSSGDSISDVSAPIATLDDVRRAEARRLLTHLAIAGPATRTGLAEASGLSRQRVSALVPILEATGLVETVSGSRDVSLVGRHGRLVTIVLGSMTAVATVAGLDGDEHSRFVEPYGDPGDYDHVLDVVATVLRRALGQVDREDGTIADVVLVVPATVAGEPQLVVSDTAFGWGTVDVLAGLRERLDFLGSLVAMLPGEIRLETAGRAAGLAERENLPQVEDLLYIGDHGGISSAIIARGRLVDGGHGLAGDLAHLPIDYDGIRCGCGQRGCLTTVAGPDAILERAGLADVALEFGREAALDEFVALVHAGDDRAKWAWLDASMWIGRALQLLAMTLDPSAIVLGGAWGRLREDIVRGFNANRPVLAGASLEDIPPILVAESGPEGVFVGARADARGRVLEERLTGVFG</sequence>
<dbReference type="PANTHER" id="PTHR18964">
    <property type="entry name" value="ROK (REPRESSOR, ORF, KINASE) FAMILY"/>
    <property type="match status" value="1"/>
</dbReference>
<proteinExistence type="inferred from homology"/>
<dbReference type="InterPro" id="IPR043129">
    <property type="entry name" value="ATPase_NBD"/>
</dbReference>
<dbReference type="AlphaFoldDB" id="A0A6I4NV39"/>
<name>A0A6I4NV39_9MICO</name>
<accession>A0A6I4NV39</accession>
<reference evidence="3 4" key="1">
    <citation type="submission" date="2019-12" db="EMBL/GenBank/DDBJ databases">
        <authorList>
            <person name="Kim Y.S."/>
        </authorList>
    </citation>
    <scope>NUCLEOTIDE SEQUENCE [LARGE SCALE GENOMIC DNA]</scope>
    <source>
        <strain evidence="3 4">MMS17-SY077</strain>
    </source>
</reference>
<dbReference type="SUPFAM" id="SSF53067">
    <property type="entry name" value="Actin-like ATPase domain"/>
    <property type="match status" value="2"/>
</dbReference>
<evidence type="ECO:0000259" key="2">
    <source>
        <dbReference type="Pfam" id="PF12802"/>
    </source>
</evidence>
<dbReference type="PANTHER" id="PTHR18964:SF149">
    <property type="entry name" value="BIFUNCTIONAL UDP-N-ACETYLGLUCOSAMINE 2-EPIMERASE_N-ACETYLMANNOSAMINE KINASE"/>
    <property type="match status" value="1"/>
</dbReference>
<keyword evidence="4" id="KW-1185">Reference proteome</keyword>
<dbReference type="Pfam" id="PF12802">
    <property type="entry name" value="MarR_2"/>
    <property type="match status" value="1"/>
</dbReference>
<comment type="caution">
    <text evidence="3">The sequence shown here is derived from an EMBL/GenBank/DDBJ whole genome shotgun (WGS) entry which is preliminary data.</text>
</comment>
<dbReference type="InterPro" id="IPR000600">
    <property type="entry name" value="ROK"/>
</dbReference>
<evidence type="ECO:0000313" key="3">
    <source>
        <dbReference type="EMBL" id="MWB97961.1"/>
    </source>
</evidence>
<dbReference type="EMBL" id="WSTA01000016">
    <property type="protein sequence ID" value="MWB97961.1"/>
    <property type="molecule type" value="Genomic_DNA"/>
</dbReference>
<evidence type="ECO:0000256" key="1">
    <source>
        <dbReference type="ARBA" id="ARBA00006479"/>
    </source>
</evidence>
<dbReference type="GO" id="GO:0003700">
    <property type="term" value="F:DNA-binding transcription factor activity"/>
    <property type="evidence" value="ECO:0007669"/>
    <property type="project" value="InterPro"/>
</dbReference>
<organism evidence="3 4">
    <name type="scientific">Agromyces seonyuensis</name>
    <dbReference type="NCBI Taxonomy" id="2662446"/>
    <lineage>
        <taxon>Bacteria</taxon>
        <taxon>Bacillati</taxon>
        <taxon>Actinomycetota</taxon>
        <taxon>Actinomycetes</taxon>
        <taxon>Micrococcales</taxon>
        <taxon>Microbacteriaceae</taxon>
        <taxon>Agromyces</taxon>
    </lineage>
</organism>
<comment type="similarity">
    <text evidence="1">Belongs to the ROK (NagC/XylR) family.</text>
</comment>
<dbReference type="Proteomes" id="UP000438182">
    <property type="component" value="Unassembled WGS sequence"/>
</dbReference>
<dbReference type="Gene3D" id="1.10.10.10">
    <property type="entry name" value="Winged helix-like DNA-binding domain superfamily/Winged helix DNA-binding domain"/>
    <property type="match status" value="1"/>
</dbReference>